<accession>A0A167WGK9</accession>
<organism evidence="1 2">
    <name type="scientific">Athelia psychrophila</name>
    <dbReference type="NCBI Taxonomy" id="1759441"/>
    <lineage>
        <taxon>Eukaryota</taxon>
        <taxon>Fungi</taxon>
        <taxon>Dikarya</taxon>
        <taxon>Basidiomycota</taxon>
        <taxon>Agaricomycotina</taxon>
        <taxon>Agaricomycetes</taxon>
        <taxon>Agaricomycetidae</taxon>
        <taxon>Atheliales</taxon>
        <taxon>Atheliaceae</taxon>
        <taxon>Athelia</taxon>
    </lineage>
</organism>
<dbReference type="OrthoDB" id="2973212at2759"/>
<dbReference type="CDD" id="cd09917">
    <property type="entry name" value="F-box_SF"/>
    <property type="match status" value="1"/>
</dbReference>
<proteinExistence type="predicted"/>
<feature type="non-terminal residue" evidence="1">
    <location>
        <position position="59"/>
    </location>
</feature>
<evidence type="ECO:0000313" key="2">
    <source>
        <dbReference type="Proteomes" id="UP000076532"/>
    </source>
</evidence>
<evidence type="ECO:0008006" key="3">
    <source>
        <dbReference type="Google" id="ProtNLM"/>
    </source>
</evidence>
<dbReference type="InterPro" id="IPR036047">
    <property type="entry name" value="F-box-like_dom_sf"/>
</dbReference>
<keyword evidence="2" id="KW-1185">Reference proteome</keyword>
<name>A0A167WGK9_9AGAM</name>
<dbReference type="Proteomes" id="UP000076532">
    <property type="component" value="Unassembled WGS sequence"/>
</dbReference>
<sequence length="59" mass="6888">MSSINPHLVPYDQRLPFELWEACWSHISLNDAKSLSLTCRLFRKTCMPQIFESMSFLAP</sequence>
<dbReference type="SUPFAM" id="SSF81383">
    <property type="entry name" value="F-box domain"/>
    <property type="match status" value="1"/>
</dbReference>
<reference evidence="1 2" key="1">
    <citation type="journal article" date="2016" name="Mol. Biol. Evol.">
        <title>Comparative Genomics of Early-Diverging Mushroom-Forming Fungi Provides Insights into the Origins of Lignocellulose Decay Capabilities.</title>
        <authorList>
            <person name="Nagy L.G."/>
            <person name="Riley R."/>
            <person name="Tritt A."/>
            <person name="Adam C."/>
            <person name="Daum C."/>
            <person name="Floudas D."/>
            <person name="Sun H."/>
            <person name="Yadav J.S."/>
            <person name="Pangilinan J."/>
            <person name="Larsson K.H."/>
            <person name="Matsuura K."/>
            <person name="Barry K."/>
            <person name="Labutti K."/>
            <person name="Kuo R."/>
            <person name="Ohm R.A."/>
            <person name="Bhattacharya S.S."/>
            <person name="Shirouzu T."/>
            <person name="Yoshinaga Y."/>
            <person name="Martin F.M."/>
            <person name="Grigoriev I.V."/>
            <person name="Hibbett D.S."/>
        </authorList>
    </citation>
    <scope>NUCLEOTIDE SEQUENCE [LARGE SCALE GENOMIC DNA]</scope>
    <source>
        <strain evidence="1 2">CBS 109695</strain>
    </source>
</reference>
<protein>
    <recommendedName>
        <fullName evidence="3">F-box domain-containing protein</fullName>
    </recommendedName>
</protein>
<dbReference type="AlphaFoldDB" id="A0A167WGK9"/>
<evidence type="ECO:0000313" key="1">
    <source>
        <dbReference type="EMBL" id="KZP06074.1"/>
    </source>
</evidence>
<dbReference type="EMBL" id="KV417805">
    <property type="protein sequence ID" value="KZP06074.1"/>
    <property type="molecule type" value="Genomic_DNA"/>
</dbReference>
<gene>
    <name evidence="1" type="ORF">FIBSPDRAFT_764967</name>
</gene>